<dbReference type="SUPFAM" id="SSF53850">
    <property type="entry name" value="Periplasmic binding protein-like II"/>
    <property type="match status" value="1"/>
</dbReference>
<name>A0A109JDE2_9BRAD</name>
<protein>
    <submittedName>
        <fullName evidence="2">Phosphonate ABC transporter substrate-binding protein</fullName>
    </submittedName>
</protein>
<accession>A0A109JDE2</accession>
<organism evidence="2 3">
    <name type="scientific">Bradyrhizobium macuxiense</name>
    <dbReference type="NCBI Taxonomy" id="1755647"/>
    <lineage>
        <taxon>Bacteria</taxon>
        <taxon>Pseudomonadati</taxon>
        <taxon>Pseudomonadota</taxon>
        <taxon>Alphaproteobacteria</taxon>
        <taxon>Hyphomicrobiales</taxon>
        <taxon>Nitrobacteraceae</taxon>
        <taxon>Bradyrhizobium</taxon>
    </lineage>
</organism>
<evidence type="ECO:0000313" key="2">
    <source>
        <dbReference type="EMBL" id="KWV46857.1"/>
    </source>
</evidence>
<evidence type="ECO:0000256" key="1">
    <source>
        <dbReference type="SAM" id="SignalP"/>
    </source>
</evidence>
<dbReference type="EMBL" id="LNCU01000115">
    <property type="protein sequence ID" value="KWV46857.1"/>
    <property type="molecule type" value="Genomic_DNA"/>
</dbReference>
<dbReference type="OrthoDB" id="5318791at2"/>
<dbReference type="Gene3D" id="3.40.190.10">
    <property type="entry name" value="Periplasmic binding protein-like II"/>
    <property type="match status" value="2"/>
</dbReference>
<feature type="chain" id="PRO_5007136665" evidence="1">
    <location>
        <begin position="33"/>
        <end position="349"/>
    </location>
</feature>
<dbReference type="Proteomes" id="UP000057737">
    <property type="component" value="Unassembled WGS sequence"/>
</dbReference>
<dbReference type="AlphaFoldDB" id="A0A109JDE2"/>
<comment type="caution">
    <text evidence="2">The sequence shown here is derived from an EMBL/GenBank/DDBJ whole genome shotgun (WGS) entry which is preliminary data.</text>
</comment>
<dbReference type="Pfam" id="PF12974">
    <property type="entry name" value="Phosphonate-bd"/>
    <property type="match status" value="1"/>
</dbReference>
<keyword evidence="3" id="KW-1185">Reference proteome</keyword>
<keyword evidence="1" id="KW-0732">Signal</keyword>
<proteinExistence type="predicted"/>
<feature type="signal peptide" evidence="1">
    <location>
        <begin position="1"/>
        <end position="32"/>
    </location>
</feature>
<dbReference type="RefSeq" id="WP_082747912.1">
    <property type="nucleotide sequence ID" value="NZ_LNCU01000115.1"/>
</dbReference>
<gene>
    <name evidence="2" type="ORF">AS156_20740</name>
</gene>
<sequence length="349" mass="36925">MHLKYVPSTSAVALAVTLIGGLFGTSAANAQAAKEPDTLTIAWLPNDSSDGLAGMRDEIAAVISKATGKKVENKLTTDYAIAIAALENGQAQIGWFGANEYLTSHARDSKVVPLVVNTGPSGTLNDALYYSRLVVKKGDEQKYEADGQFSIANIAGKRMSFVSTNSTSGFNMPAAAIVGQFKSDPKWKNLTFDDLAQGGDGHLFSQVVFGGSHQLSLVNALTGRADVAAVCDFLVTNYVKLVSGKDNTAGAVYEIKQDAAAPFSSLGGKQFVIIKSIPVLNPPVEVNSAYLSDKTMKAITDVLSSDEVAKDTKIFAPAGTKGSDFQAPARFAKVADDWYDPMRKVLGIK</sequence>
<evidence type="ECO:0000313" key="3">
    <source>
        <dbReference type="Proteomes" id="UP000057737"/>
    </source>
</evidence>
<dbReference type="PANTHER" id="PTHR35841:SF1">
    <property type="entry name" value="PHOSPHONATES-BINDING PERIPLASMIC PROTEIN"/>
    <property type="match status" value="1"/>
</dbReference>
<reference evidence="2 3" key="1">
    <citation type="submission" date="2015-11" db="EMBL/GenBank/DDBJ databases">
        <title>Draft Genome Sequence of the Strain BR 10303 (Bradyrhizobium sp.) isolated from nodules of Centrolobium paraense.</title>
        <authorList>
            <person name="Zelli J.E."/>
            <person name="Simoes-Araujo J.L."/>
            <person name="Barauna A.C."/>
            <person name="Silva K."/>
        </authorList>
    </citation>
    <scope>NUCLEOTIDE SEQUENCE [LARGE SCALE GENOMIC DNA]</scope>
    <source>
        <strain evidence="2 3">BR 10303</strain>
    </source>
</reference>
<dbReference type="PANTHER" id="PTHR35841">
    <property type="entry name" value="PHOSPHONATES-BINDING PERIPLASMIC PROTEIN"/>
    <property type="match status" value="1"/>
</dbReference>